<name>A0A1V4SR04_RUMHU</name>
<dbReference type="GO" id="GO:0008270">
    <property type="term" value="F:zinc ion binding"/>
    <property type="evidence" value="ECO:0007669"/>
    <property type="project" value="InterPro"/>
</dbReference>
<dbReference type="SUPFAM" id="SSF48537">
    <property type="entry name" value="Phospholipase C/P1 nuclease"/>
    <property type="match status" value="1"/>
</dbReference>
<evidence type="ECO:0000313" key="10">
    <source>
        <dbReference type="EMBL" id="OPX46284.1"/>
    </source>
</evidence>
<keyword evidence="3" id="KW-0964">Secreted</keyword>
<evidence type="ECO:0000256" key="3">
    <source>
        <dbReference type="ARBA" id="ARBA00022525"/>
    </source>
</evidence>
<dbReference type="CDD" id="cd11009">
    <property type="entry name" value="Zn_dep_PLPC"/>
    <property type="match status" value="1"/>
</dbReference>
<dbReference type="STRING" id="48256.CLHUN_01000"/>
<dbReference type="EMBL" id="MZGX01000001">
    <property type="protein sequence ID" value="OPX46284.1"/>
    <property type="molecule type" value="Genomic_DNA"/>
</dbReference>
<keyword evidence="7" id="KW-0862">Zinc</keyword>
<dbReference type="Proteomes" id="UP000191554">
    <property type="component" value="Unassembled WGS sequence"/>
</dbReference>
<dbReference type="EC" id="3.1.4.3" evidence="1"/>
<dbReference type="Gene3D" id="1.10.575.10">
    <property type="entry name" value="P1 Nuclease"/>
    <property type="match status" value="1"/>
</dbReference>
<proteinExistence type="predicted"/>
<accession>A0A1V4SR04</accession>
<dbReference type="PROSITE" id="PS51346">
    <property type="entry name" value="PROKAR_ZN_DEPEND_PLPC_2"/>
    <property type="match status" value="1"/>
</dbReference>
<dbReference type="RefSeq" id="WP_080062606.1">
    <property type="nucleotide sequence ID" value="NZ_MZGX01000001.1"/>
</dbReference>
<keyword evidence="4" id="KW-0479">Metal-binding</keyword>
<keyword evidence="11" id="KW-1185">Reference proteome</keyword>
<gene>
    <name evidence="10" type="primary">plcB</name>
    <name evidence="10" type="ORF">CLHUN_01000</name>
</gene>
<evidence type="ECO:0000313" key="11">
    <source>
        <dbReference type="Proteomes" id="UP000191554"/>
    </source>
</evidence>
<evidence type="ECO:0000256" key="8">
    <source>
        <dbReference type="ARBA" id="ARBA00031285"/>
    </source>
</evidence>
<evidence type="ECO:0000256" key="4">
    <source>
        <dbReference type="ARBA" id="ARBA00022723"/>
    </source>
</evidence>
<evidence type="ECO:0000256" key="6">
    <source>
        <dbReference type="ARBA" id="ARBA00022801"/>
    </source>
</evidence>
<dbReference type="AlphaFoldDB" id="A0A1V4SR04"/>
<evidence type="ECO:0000256" key="2">
    <source>
        <dbReference type="ARBA" id="ARBA00018391"/>
    </source>
</evidence>
<evidence type="ECO:0000259" key="9">
    <source>
        <dbReference type="PROSITE" id="PS51346"/>
    </source>
</evidence>
<dbReference type="GO" id="GO:0034480">
    <property type="term" value="F:phosphatidylcholine phospholipase C activity"/>
    <property type="evidence" value="ECO:0007669"/>
    <property type="project" value="UniProtKB-EC"/>
</dbReference>
<sequence length="244" mass="27919">MPKIVEYSYGKLFKYTMKAINPVKKAIITTDCKVHRAINIQSLAVLKSDGKYQQFNMFSNYVLELNMGVVWADQDFKSSGHFYNPFKDRGLYGNTNALTLACNYYSFALGCYEAGDIKKSMFFLGAAAHLVQDVTVPQHANIKLLQEHHKFEKFVRDSFSSTPEYLVGDKGCYLDDIKEFIYHNAISAIKASKYLSYIPDDERRYYELTKSVLPLAQRSTAGLFSMFYRDTRDMESGSYSSSIL</sequence>
<feature type="domain" description="Zn-dependent PLC" evidence="9">
    <location>
        <begin position="22"/>
        <end position="238"/>
    </location>
</feature>
<keyword evidence="5" id="KW-0732">Signal</keyword>
<reference evidence="10 11" key="1">
    <citation type="submission" date="2017-03" db="EMBL/GenBank/DDBJ databases">
        <title>Genome sequence of Clostridium hungatei DSM 14427.</title>
        <authorList>
            <person name="Poehlein A."/>
            <person name="Daniel R."/>
        </authorList>
    </citation>
    <scope>NUCLEOTIDE SEQUENCE [LARGE SCALE GENOMIC DNA]</scope>
    <source>
        <strain evidence="10 11">DSM 14427</strain>
    </source>
</reference>
<evidence type="ECO:0000256" key="7">
    <source>
        <dbReference type="ARBA" id="ARBA00022833"/>
    </source>
</evidence>
<organism evidence="10 11">
    <name type="scientific">Ruminiclostridium hungatei</name>
    <name type="common">Clostridium hungatei</name>
    <dbReference type="NCBI Taxonomy" id="48256"/>
    <lineage>
        <taxon>Bacteria</taxon>
        <taxon>Bacillati</taxon>
        <taxon>Bacillota</taxon>
        <taxon>Clostridia</taxon>
        <taxon>Eubacteriales</taxon>
        <taxon>Oscillospiraceae</taxon>
        <taxon>Ruminiclostridium</taxon>
    </lineage>
</organism>
<dbReference type="SMART" id="SM00770">
    <property type="entry name" value="Zn_dep_PLPC"/>
    <property type="match status" value="1"/>
</dbReference>
<dbReference type="InterPro" id="IPR029002">
    <property type="entry name" value="PLPC/GPLD1"/>
</dbReference>
<evidence type="ECO:0000256" key="5">
    <source>
        <dbReference type="ARBA" id="ARBA00022729"/>
    </source>
</evidence>
<comment type="caution">
    <text evidence="10">The sequence shown here is derived from an EMBL/GenBank/DDBJ whole genome shotgun (WGS) entry which is preliminary data.</text>
</comment>
<dbReference type="Pfam" id="PF00882">
    <property type="entry name" value="Zn_dep_PLPC"/>
    <property type="match status" value="1"/>
</dbReference>
<dbReference type="OrthoDB" id="1677163at2"/>
<keyword evidence="6 10" id="KW-0378">Hydrolase</keyword>
<evidence type="ECO:0000256" key="1">
    <source>
        <dbReference type="ARBA" id="ARBA00012018"/>
    </source>
</evidence>
<protein>
    <recommendedName>
        <fullName evidence="2">Phospholipase C</fullName>
        <ecNumber evidence="1">3.1.4.3</ecNumber>
    </recommendedName>
    <alternativeName>
        <fullName evidence="8">Phosphatidylcholine cholinephosphohydrolase</fullName>
    </alternativeName>
</protein>
<dbReference type="InterPro" id="IPR008947">
    <property type="entry name" value="PLipase_C/P1_nuclease_dom_sf"/>
</dbReference>
<dbReference type="InterPro" id="IPR001531">
    <property type="entry name" value="Zn_PLipaseC"/>
</dbReference>